<dbReference type="EMBL" id="JABUFE010000012">
    <property type="protein sequence ID" value="NSX56417.1"/>
    <property type="molecule type" value="Genomic_DNA"/>
</dbReference>
<dbReference type="Proteomes" id="UP000777935">
    <property type="component" value="Unassembled WGS sequence"/>
</dbReference>
<evidence type="ECO:0000313" key="3">
    <source>
        <dbReference type="Proteomes" id="UP000777935"/>
    </source>
</evidence>
<evidence type="ECO:0000313" key="2">
    <source>
        <dbReference type="EMBL" id="NSX56417.1"/>
    </source>
</evidence>
<dbReference type="PROSITE" id="PS51186">
    <property type="entry name" value="GNAT"/>
    <property type="match status" value="1"/>
</dbReference>
<gene>
    <name evidence="2" type="ORF">HRQ87_16625</name>
</gene>
<dbReference type="SUPFAM" id="SSF55729">
    <property type="entry name" value="Acyl-CoA N-acyltransferases (Nat)"/>
    <property type="match status" value="1"/>
</dbReference>
<accession>A0ABX2IU30</accession>
<dbReference type="InterPro" id="IPR016181">
    <property type="entry name" value="Acyl_CoA_acyltransferase"/>
</dbReference>
<name>A0ABX2IU30_9RHOB</name>
<keyword evidence="3" id="KW-1185">Reference proteome</keyword>
<evidence type="ECO:0000259" key="1">
    <source>
        <dbReference type="PROSITE" id="PS51186"/>
    </source>
</evidence>
<dbReference type="RefSeq" id="WP_174139570.1">
    <property type="nucleotide sequence ID" value="NZ_JABUFE010000012.1"/>
</dbReference>
<protein>
    <submittedName>
        <fullName evidence="2">GNAT family N-acetyltransferase</fullName>
    </submittedName>
</protein>
<organism evidence="2 3">
    <name type="scientific">Parasulfitobacter algicola</name>
    <dbReference type="NCBI Taxonomy" id="2614809"/>
    <lineage>
        <taxon>Bacteria</taxon>
        <taxon>Pseudomonadati</taxon>
        <taxon>Pseudomonadota</taxon>
        <taxon>Alphaproteobacteria</taxon>
        <taxon>Rhodobacterales</taxon>
        <taxon>Roseobacteraceae</taxon>
        <taxon>Parasulfitobacter</taxon>
    </lineage>
</organism>
<sequence>MDISSASHIRLGRVCEAEACAAILNDWIDATSWMPRVHTHDGVAQYFEDVMFLQHDVFVLGRPINGFLVLSPEGLVMALYVTTPGCGIGSKLLTHAKTQRAHLHLWTFQQNVDAQRFYKRQGFYEVRRTNGDNEEGLPDILYEWTRAA</sequence>
<comment type="caution">
    <text evidence="2">The sequence shown here is derived from an EMBL/GenBank/DDBJ whole genome shotgun (WGS) entry which is preliminary data.</text>
</comment>
<dbReference type="Gene3D" id="3.40.630.30">
    <property type="match status" value="1"/>
</dbReference>
<proteinExistence type="predicted"/>
<reference evidence="2 3" key="1">
    <citation type="submission" date="2020-06" db="EMBL/GenBank/DDBJ databases">
        <title>Sulfitobacter algicola sp. nov., isolated from green algae.</title>
        <authorList>
            <person name="Wang C."/>
        </authorList>
    </citation>
    <scope>NUCLEOTIDE SEQUENCE [LARGE SCALE GENOMIC DNA]</scope>
    <source>
        <strain evidence="2 3">1151</strain>
    </source>
</reference>
<feature type="domain" description="N-acetyltransferase" evidence="1">
    <location>
        <begin position="7"/>
        <end position="147"/>
    </location>
</feature>
<dbReference type="InterPro" id="IPR000182">
    <property type="entry name" value="GNAT_dom"/>
</dbReference>
<dbReference type="Pfam" id="PF13508">
    <property type="entry name" value="Acetyltransf_7"/>
    <property type="match status" value="1"/>
</dbReference>